<sequence>MPPRTFFSKVDQEMYNMNTSKRPFCMEKGFLFQDATFMGYTEAISSAVEKHGWQLFCHHPDDVLTKVVKEFYAHLTSLDDTFIYVHGASVLFDEYSINA</sequence>
<comment type="caution">
    <text evidence="1">The sequence shown here is derived from an EMBL/GenBank/DDBJ whole genome shotgun (WGS) entry which is preliminary data.</text>
</comment>
<dbReference type="EMBL" id="JAIQCV010000004">
    <property type="protein sequence ID" value="KAH1107048.1"/>
    <property type="molecule type" value="Genomic_DNA"/>
</dbReference>
<reference evidence="1 2" key="1">
    <citation type="journal article" date="2021" name="Plant Biotechnol. J.">
        <title>Multi-omics assisted identification of the key and species-specific regulatory components of drought-tolerant mechanisms in Gossypium stocksii.</title>
        <authorList>
            <person name="Yu D."/>
            <person name="Ke L."/>
            <person name="Zhang D."/>
            <person name="Wu Y."/>
            <person name="Sun Y."/>
            <person name="Mei J."/>
            <person name="Sun J."/>
            <person name="Sun Y."/>
        </authorList>
    </citation>
    <scope>NUCLEOTIDE SEQUENCE [LARGE SCALE GENOMIC DNA]</scope>
    <source>
        <strain evidence="2">cv. E1</strain>
        <tissue evidence="1">Leaf</tissue>
    </source>
</reference>
<dbReference type="OrthoDB" id="10507526at2759"/>
<organism evidence="1 2">
    <name type="scientific">Gossypium stocksii</name>
    <dbReference type="NCBI Taxonomy" id="47602"/>
    <lineage>
        <taxon>Eukaryota</taxon>
        <taxon>Viridiplantae</taxon>
        <taxon>Streptophyta</taxon>
        <taxon>Embryophyta</taxon>
        <taxon>Tracheophyta</taxon>
        <taxon>Spermatophyta</taxon>
        <taxon>Magnoliopsida</taxon>
        <taxon>eudicotyledons</taxon>
        <taxon>Gunneridae</taxon>
        <taxon>Pentapetalae</taxon>
        <taxon>rosids</taxon>
        <taxon>malvids</taxon>
        <taxon>Malvales</taxon>
        <taxon>Malvaceae</taxon>
        <taxon>Malvoideae</taxon>
        <taxon>Gossypium</taxon>
    </lineage>
</organism>
<protein>
    <submittedName>
        <fullName evidence="1">Uncharacterized protein</fullName>
    </submittedName>
</protein>
<accession>A0A9D3W2D6</accession>
<proteinExistence type="predicted"/>
<evidence type="ECO:0000313" key="1">
    <source>
        <dbReference type="EMBL" id="KAH1107048.1"/>
    </source>
</evidence>
<evidence type="ECO:0000313" key="2">
    <source>
        <dbReference type="Proteomes" id="UP000828251"/>
    </source>
</evidence>
<dbReference type="AlphaFoldDB" id="A0A9D3W2D6"/>
<dbReference type="Proteomes" id="UP000828251">
    <property type="component" value="Unassembled WGS sequence"/>
</dbReference>
<keyword evidence="2" id="KW-1185">Reference proteome</keyword>
<name>A0A9D3W2D6_9ROSI</name>
<gene>
    <name evidence="1" type="ORF">J1N35_010816</name>
</gene>